<proteinExistence type="inferred from homology"/>
<dbReference type="Gene3D" id="3.90.960.10">
    <property type="entry name" value="YbaK/aminoacyl-tRNA synthetase-associated domain"/>
    <property type="match status" value="1"/>
</dbReference>
<evidence type="ECO:0000256" key="4">
    <source>
        <dbReference type="PIRNR" id="PIRNR006181"/>
    </source>
</evidence>
<dbReference type="CDD" id="cd00002">
    <property type="entry name" value="YbaK_deacylase"/>
    <property type="match status" value="1"/>
</dbReference>
<dbReference type="NCBIfam" id="TIGR00011">
    <property type="entry name" value="YbaK_EbsC"/>
    <property type="match status" value="1"/>
</dbReference>
<evidence type="ECO:0000256" key="1">
    <source>
        <dbReference type="ARBA" id="ARBA00009798"/>
    </source>
</evidence>
<comment type="similarity">
    <text evidence="1 4">Belongs to the prolyl-tRNA editing family. YbaK/EbsC subfamily.</text>
</comment>
<dbReference type="PANTHER" id="PTHR30411">
    <property type="entry name" value="CYTOPLASMIC PROTEIN"/>
    <property type="match status" value="1"/>
</dbReference>
<dbReference type="RefSeq" id="WP_379270328.1">
    <property type="nucleotide sequence ID" value="NZ_JBHUMY010000006.1"/>
</dbReference>
<evidence type="ECO:0000256" key="2">
    <source>
        <dbReference type="ARBA" id="ARBA00022917"/>
    </source>
</evidence>
<dbReference type="Proteomes" id="UP001597493">
    <property type="component" value="Unassembled WGS sequence"/>
</dbReference>
<reference evidence="7" key="1">
    <citation type="journal article" date="2019" name="Int. J. Syst. Evol. Microbiol.">
        <title>The Global Catalogue of Microorganisms (GCM) 10K type strain sequencing project: providing services to taxonomists for standard genome sequencing and annotation.</title>
        <authorList>
            <consortium name="The Broad Institute Genomics Platform"/>
            <consortium name="The Broad Institute Genome Sequencing Center for Infectious Disease"/>
            <person name="Wu L."/>
            <person name="Ma J."/>
        </authorList>
    </citation>
    <scope>NUCLEOTIDE SEQUENCE [LARGE SCALE GENOMIC DNA]</scope>
    <source>
        <strain evidence="7">TISTR 1827</strain>
    </source>
</reference>
<dbReference type="InterPro" id="IPR004369">
    <property type="entry name" value="Prolyl-tRNA_editing_YbaK/EbsC"/>
</dbReference>
<dbReference type="PANTHER" id="PTHR30411:SF0">
    <property type="entry name" value="CYS-TRNA(PRO)_CYS-TRNA(CYS) DEACYLASE YBAK"/>
    <property type="match status" value="1"/>
</dbReference>
<dbReference type="PIRSF" id="PIRSF006181">
    <property type="entry name" value="EbsC_YbaK"/>
    <property type="match status" value="1"/>
</dbReference>
<dbReference type="SUPFAM" id="SSF55826">
    <property type="entry name" value="YbaK/ProRS associated domain"/>
    <property type="match status" value="1"/>
</dbReference>
<keyword evidence="7" id="KW-1185">Reference proteome</keyword>
<evidence type="ECO:0000256" key="3">
    <source>
        <dbReference type="ARBA" id="ARBA00023239"/>
    </source>
</evidence>
<evidence type="ECO:0000259" key="5">
    <source>
        <dbReference type="Pfam" id="PF04073"/>
    </source>
</evidence>
<accession>A0ABW5QTF0</accession>
<keyword evidence="2 4" id="KW-0648">Protein biosynthesis</keyword>
<protein>
    <recommendedName>
        <fullName evidence="4">Cys-tRNA(Pro)/Cys-tRNA(Cys) deacylase</fullName>
        <ecNumber evidence="4">4.2.-.-</ecNumber>
    </recommendedName>
</protein>
<organism evidence="6 7">
    <name type="scientific">Paenibacillus thailandensis</name>
    <dbReference type="NCBI Taxonomy" id="393250"/>
    <lineage>
        <taxon>Bacteria</taxon>
        <taxon>Bacillati</taxon>
        <taxon>Bacillota</taxon>
        <taxon>Bacilli</taxon>
        <taxon>Bacillales</taxon>
        <taxon>Paenibacillaceae</taxon>
        <taxon>Paenibacillus</taxon>
    </lineage>
</organism>
<dbReference type="InterPro" id="IPR007214">
    <property type="entry name" value="YbaK/aa-tRNA-synth-assoc-dom"/>
</dbReference>
<dbReference type="EC" id="4.2.-.-" evidence="4"/>
<feature type="domain" description="YbaK/aminoacyl-tRNA synthetase-associated" evidence="5">
    <location>
        <begin position="35"/>
        <end position="144"/>
    </location>
</feature>
<dbReference type="Pfam" id="PF04073">
    <property type="entry name" value="tRNA_edit"/>
    <property type="match status" value="1"/>
</dbReference>
<name>A0ABW5QTF0_9BACL</name>
<gene>
    <name evidence="6" type="primary">ybaK</name>
    <name evidence="6" type="ORF">ACFSW5_05080</name>
</gene>
<comment type="caution">
    <text evidence="6">The sequence shown here is derived from an EMBL/GenBank/DDBJ whole genome shotgun (WGS) entry which is preliminary data.</text>
</comment>
<keyword evidence="3 4" id="KW-0456">Lyase</keyword>
<dbReference type="EMBL" id="JBHUMY010000006">
    <property type="protein sequence ID" value="MFD2659637.1"/>
    <property type="molecule type" value="Genomic_DNA"/>
</dbReference>
<evidence type="ECO:0000313" key="6">
    <source>
        <dbReference type="EMBL" id="MFD2659637.1"/>
    </source>
</evidence>
<evidence type="ECO:0000313" key="7">
    <source>
        <dbReference type="Proteomes" id="UP001597493"/>
    </source>
</evidence>
<sequence>MAEHKTNAMRLLDKAGIRYRVWNYDPGDGNIHGTAVAAKIGKPPETVFKTLVAHQGASLFVYVIPVGSELDLKQAAKAAGAKKIEMLPVKDLLKHTGYIRGGCSPVGMKKLYPTYIDDSAMKLETILVSAGKIGLQVELEPASLAAQVSAKYAPLAKRGAGEAASN</sequence>
<dbReference type="InterPro" id="IPR036754">
    <property type="entry name" value="YbaK/aa-tRNA-synt-asso_dom_sf"/>
</dbReference>